<dbReference type="EMBL" id="JASDAP010000005">
    <property type="protein sequence ID" value="KAK1903496.1"/>
    <property type="molecule type" value="Genomic_DNA"/>
</dbReference>
<dbReference type="SUPFAM" id="SSF47986">
    <property type="entry name" value="DEATH domain"/>
    <property type="match status" value="1"/>
</dbReference>
<accession>A0AAD9CM59</accession>
<organism evidence="2 3">
    <name type="scientific">Dissostichus eleginoides</name>
    <name type="common">Patagonian toothfish</name>
    <name type="synonym">Dissostichus amissus</name>
    <dbReference type="NCBI Taxonomy" id="100907"/>
    <lineage>
        <taxon>Eukaryota</taxon>
        <taxon>Metazoa</taxon>
        <taxon>Chordata</taxon>
        <taxon>Craniata</taxon>
        <taxon>Vertebrata</taxon>
        <taxon>Euteleostomi</taxon>
        <taxon>Actinopterygii</taxon>
        <taxon>Neopterygii</taxon>
        <taxon>Teleostei</taxon>
        <taxon>Neoteleostei</taxon>
        <taxon>Acanthomorphata</taxon>
        <taxon>Eupercaria</taxon>
        <taxon>Perciformes</taxon>
        <taxon>Notothenioidei</taxon>
        <taxon>Nototheniidae</taxon>
        <taxon>Dissostichus</taxon>
    </lineage>
</organism>
<dbReference type="Gene3D" id="1.10.533.10">
    <property type="entry name" value="Death Domain, Fas"/>
    <property type="match status" value="1"/>
</dbReference>
<dbReference type="GO" id="GO:0042981">
    <property type="term" value="P:regulation of apoptotic process"/>
    <property type="evidence" value="ECO:0007669"/>
    <property type="project" value="InterPro"/>
</dbReference>
<name>A0AAD9CM59_DISEL</name>
<dbReference type="PROSITE" id="PS50209">
    <property type="entry name" value="CARD"/>
    <property type="match status" value="1"/>
</dbReference>
<sequence length="162" mass="17834">MDPRSWTTGTAVGPVPQRDYTALTGSVICADKISGVNSDVLNLSVSVKSVNTGRQDTATPSVDETLPSHQGPAAEMILSNKLRLIDCLSADPSFILQNVQQCNIISNRQYGNLKDLSQREETVIELIDLVISKGEKFCSLFLEVLKQPDILETYPNLNKIKW</sequence>
<dbReference type="Pfam" id="PF00619">
    <property type="entry name" value="CARD"/>
    <property type="match status" value="1"/>
</dbReference>
<dbReference type="InterPro" id="IPR011029">
    <property type="entry name" value="DEATH-like_dom_sf"/>
</dbReference>
<reference evidence="2" key="1">
    <citation type="submission" date="2023-04" db="EMBL/GenBank/DDBJ databases">
        <title>Chromosome-level genome of Chaenocephalus aceratus.</title>
        <authorList>
            <person name="Park H."/>
        </authorList>
    </citation>
    <scope>NUCLEOTIDE SEQUENCE</scope>
    <source>
        <strain evidence="2">DE</strain>
        <tissue evidence="2">Muscle</tissue>
    </source>
</reference>
<evidence type="ECO:0000313" key="3">
    <source>
        <dbReference type="Proteomes" id="UP001228049"/>
    </source>
</evidence>
<comment type="caution">
    <text evidence="2">The sequence shown here is derived from an EMBL/GenBank/DDBJ whole genome shotgun (WGS) entry which is preliminary data.</text>
</comment>
<proteinExistence type="predicted"/>
<gene>
    <name evidence="2" type="ORF">KUDE01_006452</name>
</gene>
<evidence type="ECO:0000259" key="1">
    <source>
        <dbReference type="PROSITE" id="PS50209"/>
    </source>
</evidence>
<evidence type="ECO:0000313" key="2">
    <source>
        <dbReference type="EMBL" id="KAK1903496.1"/>
    </source>
</evidence>
<dbReference type="CDD" id="cd01671">
    <property type="entry name" value="CARD"/>
    <property type="match status" value="1"/>
</dbReference>
<feature type="domain" description="CARD" evidence="1">
    <location>
        <begin position="69"/>
        <end position="147"/>
    </location>
</feature>
<protein>
    <submittedName>
        <fullName evidence="2">Caspase recruitment domain containing protein 6</fullName>
    </submittedName>
</protein>
<dbReference type="Proteomes" id="UP001228049">
    <property type="component" value="Unassembled WGS sequence"/>
</dbReference>
<keyword evidence="3" id="KW-1185">Reference proteome</keyword>
<dbReference type="AlphaFoldDB" id="A0AAD9CM59"/>
<dbReference type="InterPro" id="IPR001315">
    <property type="entry name" value="CARD"/>
</dbReference>